<organism evidence="2 3">
    <name type="scientific">Sulfurimonas paralvinellae</name>
    <dbReference type="NCBI Taxonomy" id="317658"/>
    <lineage>
        <taxon>Bacteria</taxon>
        <taxon>Pseudomonadati</taxon>
        <taxon>Campylobacterota</taxon>
        <taxon>Epsilonproteobacteria</taxon>
        <taxon>Campylobacterales</taxon>
        <taxon>Sulfurimonadaceae</taxon>
        <taxon>Sulfurimonas</taxon>
    </lineage>
</organism>
<feature type="signal peptide" evidence="1">
    <location>
        <begin position="1"/>
        <end position="16"/>
    </location>
</feature>
<dbReference type="KEGG" id="spal:FM071_10380"/>
<dbReference type="InterPro" id="IPR043504">
    <property type="entry name" value="Peptidase_S1_PA_chymotrypsin"/>
</dbReference>
<dbReference type="Proteomes" id="UP000593580">
    <property type="component" value="Plasmid unnamed"/>
</dbReference>
<dbReference type="Gene3D" id="2.40.10.10">
    <property type="entry name" value="Trypsin-like serine proteases"/>
    <property type="match status" value="2"/>
</dbReference>
<gene>
    <name evidence="2" type="ORF">FM071_10380</name>
</gene>
<reference evidence="2 3" key="1">
    <citation type="submission" date="2019-07" db="EMBL/GenBank/DDBJ databases">
        <title>Sulfurimonas paralvinellae sp. nov., a novel mesophilic, hydrogen- and sulfur-oxidizing chemolithoautotroph within the Epsilonproteo- bacteria isolated from a deep-sea hydrothermal vent polychaete nest, reclassification of Thiomicrospira denitrificans as Sulfurimonas denitrificans comb. nov. and emended description of the genus Sulfurimonas.</title>
        <authorList>
            <person name="Wang S."/>
            <person name="Jiang L."/>
            <person name="Shao Z."/>
        </authorList>
    </citation>
    <scope>NUCLEOTIDE SEQUENCE [LARGE SCALE GENOMIC DNA]</scope>
    <source>
        <strain evidence="2 3">GO25</strain>
        <plasmid evidence="2 3">unnamed</plasmid>
    </source>
</reference>
<evidence type="ECO:0000313" key="2">
    <source>
        <dbReference type="EMBL" id="QOP46773.1"/>
    </source>
</evidence>
<dbReference type="RefSeq" id="WP_193112116.1">
    <property type="nucleotide sequence ID" value="NZ_CP041407.1"/>
</dbReference>
<dbReference type="InterPro" id="IPR009003">
    <property type="entry name" value="Peptidase_S1_PA"/>
</dbReference>
<name>A0A7M1BAQ0_9BACT</name>
<feature type="chain" id="PRO_5032784014" evidence="1">
    <location>
        <begin position="17"/>
        <end position="269"/>
    </location>
</feature>
<dbReference type="SUPFAM" id="SSF50494">
    <property type="entry name" value="Trypsin-like serine proteases"/>
    <property type="match status" value="1"/>
</dbReference>
<dbReference type="AlphaFoldDB" id="A0A7M1BAQ0"/>
<keyword evidence="1" id="KW-0732">Signal</keyword>
<geneLocation type="plasmid" evidence="2 3">
    <name>unnamed</name>
</geneLocation>
<proteinExistence type="predicted"/>
<evidence type="ECO:0000313" key="3">
    <source>
        <dbReference type="Proteomes" id="UP000593580"/>
    </source>
</evidence>
<protein>
    <submittedName>
        <fullName evidence="2">Trypsin-like peptidase domain-containing protein</fullName>
    </submittedName>
</protein>
<dbReference type="EMBL" id="CP041407">
    <property type="protein sequence ID" value="QOP46773.1"/>
    <property type="molecule type" value="Genomic_DNA"/>
</dbReference>
<dbReference type="Pfam" id="PF13365">
    <property type="entry name" value="Trypsin_2"/>
    <property type="match status" value="1"/>
</dbReference>
<keyword evidence="3" id="KW-1185">Reference proteome</keyword>
<sequence length="269" mass="30248">MRYLLILLLLIIPLCAKDSGGFHVQKAEAVTYKVVVENKDNTLSYGSAVAISSKGKLITAYHVIEGYVGEIIVQHAKKRYKARVGQVSVANDLAFLYIPADNIPYAKLDTNVTLGDELYLLGGENILLKGMVSKNDPSELLIDLNTKPGMSGCGVFDAKNRLVAVLSRENILKHTSVAIKTNALQEINESYSNKPSIDYQRDAKNYDTSYCTNKDDLKVWEKLRRSKDLRIQRLHALFLGLCQKVKNRDLTTDAAQYIFEQERQKFVDE</sequence>
<evidence type="ECO:0000256" key="1">
    <source>
        <dbReference type="SAM" id="SignalP"/>
    </source>
</evidence>
<accession>A0A7M1BAQ0</accession>
<keyword evidence="2" id="KW-0614">Plasmid</keyword>